<dbReference type="SUPFAM" id="SSF75181">
    <property type="entry name" value="Hypothetical protein MTH777 (MT0777)"/>
    <property type="match status" value="1"/>
</dbReference>
<keyword evidence="2" id="KW-1185">Reference proteome</keyword>
<name>A0A8A3S8K6_9EURY</name>
<organism evidence="1 2">
    <name type="scientific">Methanofollis aquaemaris</name>
    <dbReference type="NCBI Taxonomy" id="126734"/>
    <lineage>
        <taxon>Archaea</taxon>
        <taxon>Methanobacteriati</taxon>
        <taxon>Methanobacteriota</taxon>
        <taxon>Stenosarchaea group</taxon>
        <taxon>Methanomicrobia</taxon>
        <taxon>Methanomicrobiales</taxon>
        <taxon>Methanomicrobiaceae</taxon>
        <taxon>Methanofollis</taxon>
    </lineage>
</organism>
<dbReference type="Pfam" id="PF09001">
    <property type="entry name" value="DUF1890"/>
    <property type="match status" value="1"/>
</dbReference>
<dbReference type="EMBL" id="CP036172">
    <property type="protein sequence ID" value="QSZ68362.1"/>
    <property type="molecule type" value="Genomic_DNA"/>
</dbReference>
<dbReference type="Proteomes" id="UP001042704">
    <property type="component" value="Chromosome"/>
</dbReference>
<dbReference type="Gene3D" id="3.40.50.10160">
    <property type="entry name" value="MTH777-like"/>
    <property type="match status" value="1"/>
</dbReference>
<dbReference type="InterPro" id="IPR036608">
    <property type="entry name" value="MTH777-like_sf"/>
</dbReference>
<accession>A0A8A3S8K6</accession>
<protein>
    <submittedName>
        <fullName evidence="1">DUF1890 domain-containing protein</fullName>
    </submittedName>
</protein>
<evidence type="ECO:0000313" key="2">
    <source>
        <dbReference type="Proteomes" id="UP001042704"/>
    </source>
</evidence>
<gene>
    <name evidence="1" type="ORF">RJ40_03245</name>
</gene>
<dbReference type="AlphaFoldDB" id="A0A8A3S8K6"/>
<reference evidence="1" key="2">
    <citation type="submission" date="2019-02" db="EMBL/GenBank/DDBJ databases">
        <authorList>
            <person name="Chen S.-C."/>
            <person name="Chien H.-H."/>
            <person name="Lai M.-C."/>
        </authorList>
    </citation>
    <scope>NUCLEOTIDE SEQUENCE</scope>
    <source>
        <strain evidence="1">N2F9704</strain>
    </source>
</reference>
<reference evidence="1" key="1">
    <citation type="journal article" date="2001" name="Int. J. Syst. Evol. Microbiol.">
        <title>Methanofollis aquaemaris sp. nov., a methanogen isolated from an aquaculture fish pond.</title>
        <authorList>
            <person name="Lai M.C."/>
            <person name="Chen S.C."/>
        </authorList>
    </citation>
    <scope>NUCLEOTIDE SEQUENCE</scope>
    <source>
        <strain evidence="1">N2F9704</strain>
    </source>
</reference>
<dbReference type="PIRSF" id="PIRSF006600">
    <property type="entry name" value="UCP006600"/>
    <property type="match status" value="1"/>
</dbReference>
<evidence type="ECO:0000313" key="1">
    <source>
        <dbReference type="EMBL" id="QSZ68362.1"/>
    </source>
</evidence>
<sequence>MSDKERKKGLIILGCPEAPAQVSLAVHLAYSLRRSGYLPVVAGNPSARHLLAMADPEHHYVGEMLDLDGCIEEIAAGEHDYDLSFVLVHRESGVSYAGTMSVVSAGRVVAVVFGKEAETLASLIDFDCETVVAPGGHNPLPLKKAIDRVMKWDV</sequence>
<proteinExistence type="predicted"/>
<dbReference type="InterPro" id="IPR012033">
    <property type="entry name" value="UCP006600"/>
</dbReference>
<dbReference type="KEGG" id="maqe:RJ40_03245"/>